<dbReference type="PANTHER" id="PTHR23355">
    <property type="entry name" value="RIBONUCLEASE"/>
    <property type="match status" value="1"/>
</dbReference>
<keyword evidence="12" id="KW-1185">Reference proteome</keyword>
<dbReference type="SMART" id="SM00357">
    <property type="entry name" value="CSP"/>
    <property type="match status" value="1"/>
</dbReference>
<comment type="similarity">
    <text evidence="8">Belongs to the RNR ribonuclease family. RNase R subfamily.</text>
</comment>
<dbReference type="Proteomes" id="UP000185557">
    <property type="component" value="Unassembled WGS sequence"/>
</dbReference>
<feature type="region of interest" description="Disordered" evidence="9">
    <location>
        <begin position="759"/>
        <end position="802"/>
    </location>
</feature>
<dbReference type="Pfam" id="PF00773">
    <property type="entry name" value="RNB"/>
    <property type="match status" value="1"/>
</dbReference>
<dbReference type="PANTHER" id="PTHR23355:SF9">
    <property type="entry name" value="DIS3-LIKE EXONUCLEASE 2"/>
    <property type="match status" value="1"/>
</dbReference>
<feature type="compositionally biased region" description="Basic and acidic residues" evidence="9">
    <location>
        <begin position="784"/>
        <end position="796"/>
    </location>
</feature>
<keyword evidence="6 8" id="KW-0269">Exonuclease</keyword>
<dbReference type="GO" id="GO:0005829">
    <property type="term" value="C:cytosol"/>
    <property type="evidence" value="ECO:0007669"/>
    <property type="project" value="TreeGrafter"/>
</dbReference>
<evidence type="ECO:0000256" key="5">
    <source>
        <dbReference type="ARBA" id="ARBA00022801"/>
    </source>
</evidence>
<dbReference type="SMART" id="SM00955">
    <property type="entry name" value="RNB"/>
    <property type="match status" value="1"/>
</dbReference>
<feature type="compositionally biased region" description="Acidic residues" evidence="9">
    <location>
        <begin position="767"/>
        <end position="780"/>
    </location>
</feature>
<dbReference type="InterPro" id="IPR050180">
    <property type="entry name" value="RNR_Ribonuclease"/>
</dbReference>
<accession>A0A1U7J1C7</accession>
<dbReference type="InterPro" id="IPR012340">
    <property type="entry name" value="NA-bd_OB-fold"/>
</dbReference>
<name>A0A1U7J1C7_9CYAN</name>
<evidence type="ECO:0000256" key="6">
    <source>
        <dbReference type="ARBA" id="ARBA00022839"/>
    </source>
</evidence>
<dbReference type="InterPro" id="IPR011805">
    <property type="entry name" value="RNase_R"/>
</dbReference>
<organism evidence="11 12">
    <name type="scientific">Phormidium tenue NIES-30</name>
    <dbReference type="NCBI Taxonomy" id="549789"/>
    <lineage>
        <taxon>Bacteria</taxon>
        <taxon>Bacillati</taxon>
        <taxon>Cyanobacteriota</taxon>
        <taxon>Cyanophyceae</taxon>
        <taxon>Oscillatoriophycideae</taxon>
        <taxon>Oscillatoriales</taxon>
        <taxon>Oscillatoriaceae</taxon>
        <taxon>Phormidium</taxon>
    </lineage>
</organism>
<gene>
    <name evidence="8" type="primary">rnr</name>
    <name evidence="11" type="ORF">NIES30_19185</name>
</gene>
<dbReference type="SUPFAM" id="SSF50249">
    <property type="entry name" value="Nucleic acid-binding proteins"/>
    <property type="match status" value="3"/>
</dbReference>
<keyword evidence="7 8" id="KW-0694">RNA-binding</keyword>
<sequence length="802" mass="89511">MELSIAALLASFAKDKTHTLKGLEKKLHCNDDASQRDLQIAVDALERIGVLVKERGKYRRELEENVIEGKLRCSSKGFCFAIQDEEGADDIYVRESQLNTAWNGDRVLVKVTKEGSRRRSPEGEVQLILERANASVLARVKQEADDYRAVPLDDRLLFELALVANGGDLADAVDQLAHVEIVRYPLGQHPPQGRVAQILGSDAEAAADIDIVYCKHDLPRKFSDAVLSAAQDLPTRVLKADIKDRLDLREALTVAIDGPNAQVIDDALSLERTAAGQWRLGIHIADISHYVPAHSPIDQEACKRGTSVYLGDEVIPMLPPPLSGPLGSLLAGKDRLAISVLVTLDDTGAVKEYEVQPTVVTVDHQISYQEAQGILERDNSDVLKSLGIKPKALKALEPVYDLMDNLLYLSQAIKRQRLHRGSFELNLPEYDFPADAGEPLAHYRSPKFQYDDEGLLGVMVTATSLPSRQIVTECMLLGNQLIAQQLKALGVPAIYRLHRAPDASDVQELVKLAENMEIQLTLDDEAAPQPKDYQRFVEQFAASGAEKILTYLLLETIQPAFYSTHADLHFGLALTEGYTHFTSPSRRYADLLVHRILHAVFESGRDRRSTRSKDPANLRHSSCHGQVNWNVLPPEIQHELEDDLPRIAIHLTERERLAQEAESDLEGLKKAEFMRSHTGEVFHGLITGVQSYGFFVEIEELLVEGLVHVSSLKDDWYEYRARQQKLVGRKNRQQYRLGDKVDVQVKSVDYYRQQIDLVAVGGGSQAPEDEDNNYSEDDNGDPINSRDDGRDDGQDDGRDEGE</sequence>
<keyword evidence="4 8" id="KW-0540">Nuclease</keyword>
<dbReference type="SMART" id="SM00316">
    <property type="entry name" value="S1"/>
    <property type="match status" value="1"/>
</dbReference>
<keyword evidence="3 8" id="KW-0963">Cytoplasm</keyword>
<comment type="function">
    <text evidence="8">3'-5' exoribonuclease that releases 5'-nucleoside monophosphates and is involved in maturation of structured RNAs.</text>
</comment>
<comment type="subcellular location">
    <subcellularLocation>
        <location evidence="2 8">Cytoplasm</location>
    </subcellularLocation>
</comment>
<evidence type="ECO:0000256" key="3">
    <source>
        <dbReference type="ARBA" id="ARBA00022490"/>
    </source>
</evidence>
<evidence type="ECO:0000256" key="7">
    <source>
        <dbReference type="ARBA" id="ARBA00022884"/>
    </source>
</evidence>
<comment type="catalytic activity">
    <reaction evidence="1 8">
        <text>Exonucleolytic cleavage in the 3'- to 5'-direction to yield nucleoside 5'-phosphates.</text>
        <dbReference type="EC" id="3.1.13.1"/>
    </reaction>
</comment>
<dbReference type="InterPro" id="IPR001900">
    <property type="entry name" value="RNase_II/R"/>
</dbReference>
<dbReference type="RefSeq" id="WP_073610055.1">
    <property type="nucleotide sequence ID" value="NZ_MRCG01000016.1"/>
</dbReference>
<dbReference type="InterPro" id="IPR040476">
    <property type="entry name" value="CSD2"/>
</dbReference>
<dbReference type="HAMAP" id="MF_01895">
    <property type="entry name" value="RNase_R"/>
    <property type="match status" value="1"/>
</dbReference>
<dbReference type="GO" id="GO:0008859">
    <property type="term" value="F:exoribonuclease II activity"/>
    <property type="evidence" value="ECO:0007669"/>
    <property type="project" value="UniProtKB-UniRule"/>
</dbReference>
<dbReference type="GO" id="GO:0006402">
    <property type="term" value="P:mRNA catabolic process"/>
    <property type="evidence" value="ECO:0007669"/>
    <property type="project" value="TreeGrafter"/>
</dbReference>
<proteinExistence type="inferred from homology"/>
<reference evidence="11 12" key="1">
    <citation type="submission" date="2016-11" db="EMBL/GenBank/DDBJ databases">
        <title>Draft Genome Sequences of Nine Cyanobacterial Strains from Diverse Habitats.</title>
        <authorList>
            <person name="Zhu T."/>
            <person name="Hou S."/>
            <person name="Lu X."/>
            <person name="Hess W.R."/>
        </authorList>
    </citation>
    <scope>NUCLEOTIDE SEQUENCE [LARGE SCALE GENOMIC DNA]</scope>
    <source>
        <strain evidence="11 12">NIES-30</strain>
    </source>
</reference>
<dbReference type="NCBIfam" id="TIGR00358">
    <property type="entry name" value="3_prime_RNase"/>
    <property type="match status" value="1"/>
</dbReference>
<dbReference type="STRING" id="549789.NIES30_19185"/>
<dbReference type="InterPro" id="IPR003029">
    <property type="entry name" value="S1_domain"/>
</dbReference>
<keyword evidence="5 8" id="KW-0378">Hydrolase</keyword>
<dbReference type="Pfam" id="PF17876">
    <property type="entry name" value="CSD2"/>
    <property type="match status" value="1"/>
</dbReference>
<dbReference type="InterPro" id="IPR013223">
    <property type="entry name" value="RNase_B_OB_dom"/>
</dbReference>
<protein>
    <recommendedName>
        <fullName evidence="8">Ribonuclease R</fullName>
        <shortName evidence="8">RNase R</shortName>
        <ecNumber evidence="8">3.1.13.1</ecNumber>
    </recommendedName>
</protein>
<dbReference type="GO" id="GO:0003723">
    <property type="term" value="F:RNA binding"/>
    <property type="evidence" value="ECO:0007669"/>
    <property type="project" value="UniProtKB-UniRule"/>
</dbReference>
<dbReference type="InterPro" id="IPR004476">
    <property type="entry name" value="RNase_II/RNase_R"/>
</dbReference>
<dbReference type="Pfam" id="PF00575">
    <property type="entry name" value="S1"/>
    <property type="match status" value="1"/>
</dbReference>
<dbReference type="AlphaFoldDB" id="A0A1U7J1C7"/>
<evidence type="ECO:0000256" key="2">
    <source>
        <dbReference type="ARBA" id="ARBA00004496"/>
    </source>
</evidence>
<evidence type="ECO:0000256" key="8">
    <source>
        <dbReference type="HAMAP-Rule" id="MF_01895"/>
    </source>
</evidence>
<dbReference type="EMBL" id="MRCG01000016">
    <property type="protein sequence ID" value="OKH45651.1"/>
    <property type="molecule type" value="Genomic_DNA"/>
</dbReference>
<dbReference type="OrthoDB" id="9764149at2"/>
<feature type="domain" description="S1 motif" evidence="10">
    <location>
        <begin position="679"/>
        <end position="760"/>
    </location>
</feature>
<evidence type="ECO:0000313" key="12">
    <source>
        <dbReference type="Proteomes" id="UP000185557"/>
    </source>
</evidence>
<evidence type="ECO:0000256" key="4">
    <source>
        <dbReference type="ARBA" id="ARBA00022722"/>
    </source>
</evidence>
<evidence type="ECO:0000313" key="11">
    <source>
        <dbReference type="EMBL" id="OKH45651.1"/>
    </source>
</evidence>
<dbReference type="InterPro" id="IPR011129">
    <property type="entry name" value="CSD"/>
</dbReference>
<dbReference type="Pfam" id="PF08206">
    <property type="entry name" value="OB_RNB"/>
    <property type="match status" value="1"/>
</dbReference>
<dbReference type="EC" id="3.1.13.1" evidence="8"/>
<comment type="caution">
    <text evidence="11">The sequence shown here is derived from an EMBL/GenBank/DDBJ whole genome shotgun (WGS) entry which is preliminary data.</text>
</comment>
<evidence type="ECO:0000256" key="9">
    <source>
        <dbReference type="SAM" id="MobiDB-lite"/>
    </source>
</evidence>
<dbReference type="FunFam" id="2.40.50.140:FF:000408">
    <property type="entry name" value="Ribonuclease R"/>
    <property type="match status" value="1"/>
</dbReference>
<dbReference type="Gene3D" id="2.40.50.140">
    <property type="entry name" value="Nucleic acid-binding proteins"/>
    <property type="match status" value="2"/>
</dbReference>
<evidence type="ECO:0000259" key="10">
    <source>
        <dbReference type="PROSITE" id="PS50126"/>
    </source>
</evidence>
<dbReference type="CDD" id="cd04471">
    <property type="entry name" value="S1_RNase_R"/>
    <property type="match status" value="1"/>
</dbReference>
<evidence type="ECO:0000256" key="1">
    <source>
        <dbReference type="ARBA" id="ARBA00001849"/>
    </source>
</evidence>
<dbReference type="PROSITE" id="PS50126">
    <property type="entry name" value="S1"/>
    <property type="match status" value="1"/>
</dbReference>